<proteinExistence type="predicted"/>
<sequence>MTLNPALETALYSEDFMADFDRLLQITGTKLRLVWDGPRDRDVLTLWLIYDGLRAPLAQYKPQWPGFAWAAGVAKVEDFRERLDGLLRLHNAEVGLLINRVRREGKFGVAFPHAPQPGPGRVHSRAIVTTRRSTAQHECSGEYAPPNPEEVRQ</sequence>
<name>A0ABV6RKJ4_9GAMM</name>
<feature type="region of interest" description="Disordered" evidence="1">
    <location>
        <begin position="131"/>
        <end position="153"/>
    </location>
</feature>
<dbReference type="EMBL" id="JBHLTG010000001">
    <property type="protein sequence ID" value="MFC0677507.1"/>
    <property type="molecule type" value="Genomic_DNA"/>
</dbReference>
<organism evidence="2 3">
    <name type="scientific">Lysobacter korlensis</name>
    <dbReference type="NCBI Taxonomy" id="553636"/>
    <lineage>
        <taxon>Bacteria</taxon>
        <taxon>Pseudomonadati</taxon>
        <taxon>Pseudomonadota</taxon>
        <taxon>Gammaproteobacteria</taxon>
        <taxon>Lysobacterales</taxon>
        <taxon>Lysobacteraceae</taxon>
        <taxon>Lysobacter</taxon>
    </lineage>
</organism>
<evidence type="ECO:0000313" key="2">
    <source>
        <dbReference type="EMBL" id="MFC0677507.1"/>
    </source>
</evidence>
<gene>
    <name evidence="2" type="ORF">ACFFGH_06540</name>
</gene>
<keyword evidence="3" id="KW-1185">Reference proteome</keyword>
<protein>
    <submittedName>
        <fullName evidence="2">Uncharacterized protein</fullName>
    </submittedName>
</protein>
<comment type="caution">
    <text evidence="2">The sequence shown here is derived from an EMBL/GenBank/DDBJ whole genome shotgun (WGS) entry which is preliminary data.</text>
</comment>
<dbReference type="Proteomes" id="UP001589896">
    <property type="component" value="Unassembled WGS sequence"/>
</dbReference>
<reference evidence="2 3" key="1">
    <citation type="submission" date="2024-09" db="EMBL/GenBank/DDBJ databases">
        <authorList>
            <person name="Sun Q."/>
            <person name="Mori K."/>
        </authorList>
    </citation>
    <scope>NUCLEOTIDE SEQUENCE [LARGE SCALE GENOMIC DNA]</scope>
    <source>
        <strain evidence="2 3">KCTC 23076</strain>
    </source>
</reference>
<evidence type="ECO:0000256" key="1">
    <source>
        <dbReference type="SAM" id="MobiDB-lite"/>
    </source>
</evidence>
<dbReference type="RefSeq" id="WP_386666094.1">
    <property type="nucleotide sequence ID" value="NZ_JBHLTG010000001.1"/>
</dbReference>
<accession>A0ABV6RKJ4</accession>
<evidence type="ECO:0000313" key="3">
    <source>
        <dbReference type="Proteomes" id="UP001589896"/>
    </source>
</evidence>